<evidence type="ECO:0000313" key="1">
    <source>
        <dbReference type="EMBL" id="CAD8154828.1"/>
    </source>
</evidence>
<reference evidence="1" key="1">
    <citation type="submission" date="2021-01" db="EMBL/GenBank/DDBJ databases">
        <authorList>
            <consortium name="Genoscope - CEA"/>
            <person name="William W."/>
        </authorList>
    </citation>
    <scope>NUCLEOTIDE SEQUENCE</scope>
</reference>
<dbReference type="EMBL" id="CAJJDP010000029">
    <property type="protein sequence ID" value="CAD8154828.1"/>
    <property type="molecule type" value="Genomic_DNA"/>
</dbReference>
<organism evidence="1 2">
    <name type="scientific">Paramecium octaurelia</name>
    <dbReference type="NCBI Taxonomy" id="43137"/>
    <lineage>
        <taxon>Eukaryota</taxon>
        <taxon>Sar</taxon>
        <taxon>Alveolata</taxon>
        <taxon>Ciliophora</taxon>
        <taxon>Intramacronucleata</taxon>
        <taxon>Oligohymenophorea</taxon>
        <taxon>Peniculida</taxon>
        <taxon>Parameciidae</taxon>
        <taxon>Paramecium</taxon>
    </lineage>
</organism>
<accession>A0A8S1TRZ6</accession>
<gene>
    <name evidence="1" type="ORF">POCTA_138.1.T0290376</name>
</gene>
<evidence type="ECO:0000313" key="2">
    <source>
        <dbReference type="Proteomes" id="UP000683925"/>
    </source>
</evidence>
<protein>
    <submittedName>
        <fullName evidence="1">Uncharacterized protein</fullName>
    </submittedName>
</protein>
<keyword evidence="2" id="KW-1185">Reference proteome</keyword>
<dbReference type="Proteomes" id="UP000683925">
    <property type="component" value="Unassembled WGS sequence"/>
</dbReference>
<dbReference type="AlphaFoldDB" id="A0A8S1TRZ6"/>
<comment type="caution">
    <text evidence="1">The sequence shown here is derived from an EMBL/GenBank/DDBJ whole genome shotgun (WGS) entry which is preliminary data.</text>
</comment>
<proteinExistence type="predicted"/>
<name>A0A8S1TRZ6_PAROT</name>
<sequence length="89" mass="10441">MSPKINPKIENSDFAKIQMQVHQRQIIEILQTVKEGHLLLELNQFINLLGHIINQQKGKNMDIENRIISFVFQQKEMTISKVMIQQSKI</sequence>